<comment type="caution">
    <text evidence="2">The sequence shown here is derived from an EMBL/GenBank/DDBJ whole genome shotgun (WGS) entry which is preliminary data.</text>
</comment>
<dbReference type="EMBL" id="LXQA010067303">
    <property type="protein sequence ID" value="MCI07972.1"/>
    <property type="molecule type" value="Genomic_DNA"/>
</dbReference>
<feature type="non-terminal residue" evidence="2">
    <location>
        <position position="236"/>
    </location>
</feature>
<feature type="domain" description="Reverse transcriptase zinc-binding" evidence="1">
    <location>
        <begin position="48"/>
        <end position="143"/>
    </location>
</feature>
<evidence type="ECO:0000259" key="1">
    <source>
        <dbReference type="Pfam" id="PF13966"/>
    </source>
</evidence>
<dbReference type="AlphaFoldDB" id="A0A392P8A5"/>
<name>A0A392P8A5_9FABA</name>
<organism evidence="2 3">
    <name type="scientific">Trifolium medium</name>
    <dbReference type="NCBI Taxonomy" id="97028"/>
    <lineage>
        <taxon>Eukaryota</taxon>
        <taxon>Viridiplantae</taxon>
        <taxon>Streptophyta</taxon>
        <taxon>Embryophyta</taxon>
        <taxon>Tracheophyta</taxon>
        <taxon>Spermatophyta</taxon>
        <taxon>Magnoliopsida</taxon>
        <taxon>eudicotyledons</taxon>
        <taxon>Gunneridae</taxon>
        <taxon>Pentapetalae</taxon>
        <taxon>rosids</taxon>
        <taxon>fabids</taxon>
        <taxon>Fabales</taxon>
        <taxon>Fabaceae</taxon>
        <taxon>Papilionoideae</taxon>
        <taxon>50 kb inversion clade</taxon>
        <taxon>NPAAA clade</taxon>
        <taxon>Hologalegina</taxon>
        <taxon>IRL clade</taxon>
        <taxon>Trifolieae</taxon>
        <taxon>Trifolium</taxon>
    </lineage>
</organism>
<proteinExistence type="predicted"/>
<evidence type="ECO:0000313" key="3">
    <source>
        <dbReference type="Proteomes" id="UP000265520"/>
    </source>
</evidence>
<dbReference type="InterPro" id="IPR026960">
    <property type="entry name" value="RVT-Znf"/>
</dbReference>
<sequence length="236" mass="27790">WEWEVRWRRNLFVWEEVLRDSLMELLTPIQLANAVDEWRCHYTNGEKFSVSSLYKYLSGRIIPPISWDPELVKELGFLWESLAPSKVIVFSWQLLLQRLPTRVNLAKRGIVEHGSNSFCVFCPMDLESESHLFGWCAFASSLWSKVFRWIGWDVAVPREPLEIFRRFSVGMGGGKRLKGLLAVWHVVVWAIWKVRNDLIFNAQVPVLEDVLHDIMFTSWKWLVDKKMGSVCSLYEW</sequence>
<keyword evidence="3" id="KW-1185">Reference proteome</keyword>
<reference evidence="2 3" key="1">
    <citation type="journal article" date="2018" name="Front. Plant Sci.">
        <title>Red Clover (Trifolium pratense) and Zigzag Clover (T. medium) - A Picture of Genomic Similarities and Differences.</title>
        <authorList>
            <person name="Dluhosova J."/>
            <person name="Istvanek J."/>
            <person name="Nedelnik J."/>
            <person name="Repkova J."/>
        </authorList>
    </citation>
    <scope>NUCLEOTIDE SEQUENCE [LARGE SCALE GENOMIC DNA]</scope>
    <source>
        <strain evidence="3">cv. 10/8</strain>
        <tissue evidence="2">Leaf</tissue>
    </source>
</reference>
<feature type="non-terminal residue" evidence="2">
    <location>
        <position position="1"/>
    </location>
</feature>
<dbReference type="Pfam" id="PF13966">
    <property type="entry name" value="zf-RVT"/>
    <property type="match status" value="1"/>
</dbReference>
<dbReference type="Proteomes" id="UP000265520">
    <property type="component" value="Unassembled WGS sequence"/>
</dbReference>
<accession>A0A392P8A5</accession>
<evidence type="ECO:0000313" key="2">
    <source>
        <dbReference type="EMBL" id="MCI07972.1"/>
    </source>
</evidence>
<protein>
    <recommendedName>
        <fullName evidence="1">Reverse transcriptase zinc-binding domain-containing protein</fullName>
    </recommendedName>
</protein>